<evidence type="ECO:0000259" key="4">
    <source>
        <dbReference type="PROSITE" id="PS50164"/>
    </source>
</evidence>
<dbReference type="GO" id="GO:0003677">
    <property type="term" value="F:DNA binding"/>
    <property type="evidence" value="ECO:0007669"/>
    <property type="project" value="InterPro"/>
</dbReference>
<protein>
    <submittedName>
        <fullName evidence="5">Phage-associated homing endonuclease</fullName>
    </submittedName>
</protein>
<dbReference type="SMART" id="SM00496">
    <property type="entry name" value="IENR2"/>
    <property type="match status" value="3"/>
</dbReference>
<evidence type="ECO:0000256" key="1">
    <source>
        <dbReference type="ARBA" id="ARBA00001946"/>
    </source>
</evidence>
<keyword evidence="6" id="KW-1185">Reference proteome</keyword>
<dbReference type="EMBL" id="HE956709">
    <property type="protein sequence ID" value="CCI88594.1"/>
    <property type="molecule type" value="Genomic_DNA"/>
</dbReference>
<name>I7LH33_BPPR1</name>
<dbReference type="CDD" id="cd10444">
    <property type="entry name" value="GIY-YIG_SegABCDEFG"/>
    <property type="match status" value="1"/>
</dbReference>
<dbReference type="SMART" id="SM00465">
    <property type="entry name" value="GIYc"/>
    <property type="match status" value="1"/>
</dbReference>
<organismHost>
    <name type="scientific">Yersinia enterocolitica</name>
    <dbReference type="NCBI Taxonomy" id="630"/>
</organismHost>
<dbReference type="RefSeq" id="YP_007235853.1">
    <property type="nucleotide sequence ID" value="NC_019909.1"/>
</dbReference>
<dbReference type="GO" id="GO:0004519">
    <property type="term" value="F:endonuclease activity"/>
    <property type="evidence" value="ECO:0007669"/>
    <property type="project" value="UniProtKB-KW"/>
</dbReference>
<dbReference type="Pfam" id="PF07460">
    <property type="entry name" value="NUMOD3"/>
    <property type="match status" value="1"/>
</dbReference>
<keyword evidence="3" id="KW-0460">Magnesium</keyword>
<keyword evidence="5" id="KW-0378">Hydrolase</keyword>
<keyword evidence="5" id="KW-0255">Endonuclease</keyword>
<dbReference type="InterPro" id="IPR000305">
    <property type="entry name" value="GIY-YIG_endonuc"/>
</dbReference>
<dbReference type="Pfam" id="PF01541">
    <property type="entry name" value="GIY-YIG"/>
    <property type="match status" value="1"/>
</dbReference>
<dbReference type="Gene3D" id="1.10.10.10">
    <property type="entry name" value="Winged helix-like DNA-binding domain superfamily/Winged helix DNA-binding domain"/>
    <property type="match status" value="1"/>
</dbReference>
<dbReference type="OrthoDB" id="24971at10239"/>
<dbReference type="Proteomes" id="UP000002909">
    <property type="component" value="Segment"/>
</dbReference>
<gene>
    <name evidence="5" type="primary">g020</name>
    <name evidence="5" type="ORF">BN80_020</name>
</gene>
<keyword evidence="5" id="KW-0540">Nuclease</keyword>
<evidence type="ECO:0000313" key="6">
    <source>
        <dbReference type="Proteomes" id="UP000002909"/>
    </source>
</evidence>
<evidence type="ECO:0000313" key="5">
    <source>
        <dbReference type="EMBL" id="CCI88594.1"/>
    </source>
</evidence>
<dbReference type="GeneID" id="14295504"/>
<proteinExistence type="predicted"/>
<dbReference type="SUPFAM" id="SSF82771">
    <property type="entry name" value="GIY-YIG endonuclease"/>
    <property type="match status" value="1"/>
</dbReference>
<dbReference type="KEGG" id="vg:14295504"/>
<reference evidence="5 6" key="1">
    <citation type="submission" date="2012-06" db="EMBL/GenBank/DDBJ databases">
        <title>Genomic characterization of five bacteriophages specific for Yersinia species.</title>
        <authorList>
            <person name="Skurnik M."/>
            <person name="Nawaz A."/>
            <person name="Happonen L."/>
            <person name="Butcher S."/>
            <person name="Mattinen L."/>
        </authorList>
    </citation>
    <scope>NUCLEOTIDE SEQUENCE [LARGE SCALE GENOMIC DNA]</scope>
</reference>
<sequence>MKEKSHHYTYKTTNLCNDKIYYGVHSTNDLSDGYLGSGKLFELAKKKYGKDNFKKEILSYHSSRKEAMEAERLLITEGIVLDRNTYNTALGGGGGGFYGHSHSVEFKNFMAKIHKGKVVSDETKALIRDYALSELNPLRGKPRPESVKAKIALSNSGKTHPKFNDRKVKRVSDTSEEIFDSMFEASKHMRLKNSSNISKALKSGKSAYGYKWYYVQTS</sequence>
<dbReference type="InterPro" id="IPR035901">
    <property type="entry name" value="GIY-YIG_endonuc_sf"/>
</dbReference>
<comment type="cofactor">
    <cofactor evidence="1">
        <name>Mg(2+)</name>
        <dbReference type="ChEBI" id="CHEBI:18420"/>
    </cofactor>
</comment>
<dbReference type="SUPFAM" id="SSF64496">
    <property type="entry name" value="DNA-binding domain of intron-encoded endonucleases"/>
    <property type="match status" value="1"/>
</dbReference>
<dbReference type="InterPro" id="IPR003611">
    <property type="entry name" value="NUMOD3"/>
</dbReference>
<feature type="domain" description="GIY-YIG" evidence="4">
    <location>
        <begin position="5"/>
        <end position="88"/>
    </location>
</feature>
<dbReference type="PROSITE" id="PS50164">
    <property type="entry name" value="GIY_YIG"/>
    <property type="match status" value="1"/>
</dbReference>
<dbReference type="InterPro" id="IPR036388">
    <property type="entry name" value="WH-like_DNA-bd_sf"/>
</dbReference>
<accession>I7LH33</accession>
<evidence type="ECO:0000256" key="2">
    <source>
        <dbReference type="ARBA" id="ARBA00010045"/>
    </source>
</evidence>
<organism evidence="5 6">
    <name type="scientific">Yersinia phage phiR1-RT</name>
    <dbReference type="NCBI Taxonomy" id="1206558"/>
    <lineage>
        <taxon>Viruses</taxon>
        <taxon>Duplodnaviria</taxon>
        <taxon>Heunggongvirae</taxon>
        <taxon>Uroviricota</taxon>
        <taxon>Caudoviricetes</taxon>
        <taxon>Pantevenvirales</taxon>
        <taxon>Straboviridae</taxon>
        <taxon>Tevenvirinae</taxon>
        <taxon>Tegunavirus</taxon>
        <taxon>Tegunavirus r1rt</taxon>
    </lineage>
</organism>
<comment type="similarity">
    <text evidence="2">To endonucleases of group I introns of fungi and phage.</text>
</comment>
<evidence type="ECO:0000256" key="3">
    <source>
        <dbReference type="ARBA" id="ARBA00022842"/>
    </source>
</evidence>